<feature type="compositionally biased region" description="Basic and acidic residues" evidence="1">
    <location>
        <begin position="2810"/>
        <end position="2820"/>
    </location>
</feature>
<feature type="region of interest" description="Disordered" evidence="1">
    <location>
        <begin position="1154"/>
        <end position="1279"/>
    </location>
</feature>
<feature type="region of interest" description="Disordered" evidence="1">
    <location>
        <begin position="1398"/>
        <end position="1451"/>
    </location>
</feature>
<dbReference type="PANTHER" id="PTHR39072">
    <property type="entry name" value="RE48511P"/>
    <property type="match status" value="1"/>
</dbReference>
<reference evidence="3 4" key="1">
    <citation type="submission" date="2023-11" db="EMBL/GenBank/DDBJ databases">
        <title>Halocaridina rubra genome assembly.</title>
        <authorList>
            <person name="Smith C."/>
        </authorList>
    </citation>
    <scope>NUCLEOTIDE SEQUENCE [LARGE SCALE GENOMIC DNA]</scope>
    <source>
        <strain evidence="3">EP-1</strain>
        <tissue evidence="3">Whole</tissue>
    </source>
</reference>
<feature type="compositionally biased region" description="Basic and acidic residues" evidence="1">
    <location>
        <begin position="2600"/>
        <end position="2609"/>
    </location>
</feature>
<dbReference type="Proteomes" id="UP001381693">
    <property type="component" value="Unassembled WGS sequence"/>
</dbReference>
<feature type="region of interest" description="Disordered" evidence="1">
    <location>
        <begin position="1947"/>
        <end position="1979"/>
    </location>
</feature>
<feature type="compositionally biased region" description="Polar residues" evidence="1">
    <location>
        <begin position="2315"/>
        <end position="2326"/>
    </location>
</feature>
<organism evidence="3 4">
    <name type="scientific">Halocaridina rubra</name>
    <name type="common">Hawaiian red shrimp</name>
    <dbReference type="NCBI Taxonomy" id="373956"/>
    <lineage>
        <taxon>Eukaryota</taxon>
        <taxon>Metazoa</taxon>
        <taxon>Ecdysozoa</taxon>
        <taxon>Arthropoda</taxon>
        <taxon>Crustacea</taxon>
        <taxon>Multicrustacea</taxon>
        <taxon>Malacostraca</taxon>
        <taxon>Eumalacostraca</taxon>
        <taxon>Eucarida</taxon>
        <taxon>Decapoda</taxon>
        <taxon>Pleocyemata</taxon>
        <taxon>Caridea</taxon>
        <taxon>Atyoidea</taxon>
        <taxon>Atyidae</taxon>
        <taxon>Halocaridina</taxon>
    </lineage>
</organism>
<name>A0AAN8WI46_HALRR</name>
<accession>A0AAN8WI46</accession>
<protein>
    <recommendedName>
        <fullName evidence="2">DUF4758 domain-containing protein</fullName>
    </recommendedName>
</protein>
<feature type="compositionally biased region" description="Basic and acidic residues" evidence="1">
    <location>
        <begin position="2746"/>
        <end position="2781"/>
    </location>
</feature>
<evidence type="ECO:0000256" key="1">
    <source>
        <dbReference type="SAM" id="MobiDB-lite"/>
    </source>
</evidence>
<feature type="region of interest" description="Disordered" evidence="1">
    <location>
        <begin position="2598"/>
        <end position="2687"/>
    </location>
</feature>
<keyword evidence="4" id="KW-1185">Reference proteome</keyword>
<feature type="region of interest" description="Disordered" evidence="1">
    <location>
        <begin position="3011"/>
        <end position="3030"/>
    </location>
</feature>
<dbReference type="InterPro" id="IPR031866">
    <property type="entry name" value="DUF4758"/>
</dbReference>
<feature type="domain" description="DUF4758" evidence="2">
    <location>
        <begin position="1025"/>
        <end position="1073"/>
    </location>
</feature>
<feature type="compositionally biased region" description="Low complexity" evidence="1">
    <location>
        <begin position="1265"/>
        <end position="1277"/>
    </location>
</feature>
<feature type="region of interest" description="Disordered" evidence="1">
    <location>
        <begin position="2900"/>
        <end position="2919"/>
    </location>
</feature>
<feature type="compositionally biased region" description="Polar residues" evidence="1">
    <location>
        <begin position="1552"/>
        <end position="1600"/>
    </location>
</feature>
<dbReference type="Pfam" id="PF15950">
    <property type="entry name" value="DUF4758"/>
    <property type="match status" value="5"/>
</dbReference>
<dbReference type="PANTHER" id="PTHR39072:SF2">
    <property type="match status" value="1"/>
</dbReference>
<feature type="domain" description="DUF4758" evidence="2">
    <location>
        <begin position="498"/>
        <end position="598"/>
    </location>
</feature>
<proteinExistence type="predicted"/>
<feature type="compositionally biased region" description="Acidic residues" evidence="1">
    <location>
        <begin position="2821"/>
        <end position="2833"/>
    </location>
</feature>
<feature type="compositionally biased region" description="Basic and acidic residues" evidence="1">
    <location>
        <begin position="1196"/>
        <end position="1205"/>
    </location>
</feature>
<feature type="domain" description="DUF4758" evidence="2">
    <location>
        <begin position="983"/>
        <end position="1020"/>
    </location>
</feature>
<feature type="compositionally biased region" description="Basic and acidic residues" evidence="1">
    <location>
        <begin position="2863"/>
        <end position="2880"/>
    </location>
</feature>
<evidence type="ECO:0000313" key="3">
    <source>
        <dbReference type="EMBL" id="KAK7066642.1"/>
    </source>
</evidence>
<feature type="compositionally biased region" description="Basic residues" evidence="1">
    <location>
        <begin position="2348"/>
        <end position="2359"/>
    </location>
</feature>
<feature type="compositionally biased region" description="Acidic residues" evidence="1">
    <location>
        <begin position="1154"/>
        <end position="1166"/>
    </location>
</feature>
<feature type="region of interest" description="Disordered" evidence="1">
    <location>
        <begin position="2309"/>
        <end position="2328"/>
    </location>
</feature>
<comment type="caution">
    <text evidence="3">The sequence shown here is derived from an EMBL/GenBank/DDBJ whole genome shotgun (WGS) entry which is preliminary data.</text>
</comment>
<feature type="compositionally biased region" description="Polar residues" evidence="1">
    <location>
        <begin position="1512"/>
        <end position="1531"/>
    </location>
</feature>
<feature type="compositionally biased region" description="Low complexity" evidence="1">
    <location>
        <begin position="1629"/>
        <end position="1667"/>
    </location>
</feature>
<feature type="region of interest" description="Disordered" evidence="1">
    <location>
        <begin position="1509"/>
        <end position="1684"/>
    </location>
</feature>
<feature type="compositionally biased region" description="Polar residues" evidence="1">
    <location>
        <begin position="2457"/>
        <end position="2472"/>
    </location>
</feature>
<feature type="compositionally biased region" description="Polar residues" evidence="1">
    <location>
        <begin position="1618"/>
        <end position="1628"/>
    </location>
</feature>
<evidence type="ECO:0000259" key="2">
    <source>
        <dbReference type="Pfam" id="PF15950"/>
    </source>
</evidence>
<feature type="compositionally biased region" description="Polar residues" evidence="1">
    <location>
        <begin position="2411"/>
        <end position="2424"/>
    </location>
</feature>
<feature type="domain" description="DUF4758" evidence="2">
    <location>
        <begin position="865"/>
        <end position="899"/>
    </location>
</feature>
<feature type="compositionally biased region" description="Basic and acidic residues" evidence="1">
    <location>
        <begin position="3012"/>
        <end position="3026"/>
    </location>
</feature>
<feature type="compositionally biased region" description="Basic and acidic residues" evidence="1">
    <location>
        <begin position="1421"/>
        <end position="1448"/>
    </location>
</feature>
<feature type="compositionally biased region" description="Pro residues" evidence="1">
    <location>
        <begin position="2849"/>
        <end position="2858"/>
    </location>
</feature>
<feature type="compositionally biased region" description="Polar residues" evidence="1">
    <location>
        <begin position="1407"/>
        <end position="1416"/>
    </location>
</feature>
<feature type="compositionally biased region" description="Polar residues" evidence="1">
    <location>
        <begin position="2905"/>
        <end position="2919"/>
    </location>
</feature>
<feature type="region of interest" description="Disordered" evidence="1">
    <location>
        <begin position="2342"/>
        <end position="2374"/>
    </location>
</feature>
<evidence type="ECO:0000313" key="4">
    <source>
        <dbReference type="Proteomes" id="UP001381693"/>
    </source>
</evidence>
<feature type="compositionally biased region" description="Basic and acidic residues" evidence="1">
    <location>
        <begin position="1955"/>
        <end position="1968"/>
    </location>
</feature>
<feature type="compositionally biased region" description="Low complexity" evidence="1">
    <location>
        <begin position="1231"/>
        <end position="1245"/>
    </location>
</feature>
<feature type="region of interest" description="Disordered" evidence="1">
    <location>
        <begin position="2729"/>
        <end position="2887"/>
    </location>
</feature>
<feature type="domain" description="DUF4758" evidence="2">
    <location>
        <begin position="916"/>
        <end position="955"/>
    </location>
</feature>
<sequence>MGLLSSTVGTFINDGTTSEYVTLIHGKIQSGQYTQLTSTSSRVFFALPVQDSTKTSTLGLVSSEIHTRISNRATTLLSTNYVRTHIDGTYAELIETFVDIHSPIPSSPTAAFHIQGTFTETSGGQSAKLEVSLLDGSLNPTNSGNEVVTLTGTQGQFIKAGPATATTYNVFTGSYVRDHRSYLFFFGNTVLPDAFEDKRIVHATQSLPKEVVLKRGGDQSKIFVDMEDNLHVIMPSKPHDIDSTAPPDMLMGEGVINGHHLGGVFIEGSEGFEMEGVQTQSGETSMLTITVGRPVAHKIVQASSVADPVEVTVLSMKEKIQGTSDSDNEIDASTPRARKASLTGQEILADLKPSNTRKVDLPTFTINQVNKPFEEVVPVIKNVETSVETSVSEKPQELKEGRGRSLDDIRARFNLDSPGEDSDLPTVTYVGFADFTTTIADTVVVFTPHSGSAKKALKPDISKTIHPSKTISPVFSTAGVSFLAPRLVGSGDSADYIVSGTESRHPALQEFETKMISKTEGTSVRTAGDHEIVQDKTDNAYSTISTHRFNSVDLYPTGLVSSIGGTIVMDDMTTLLTTYVYGTYIKGQYAQIVQSTSSIFYLVSRTTNAGIQTSSPDESPITTINPDGNEITTEFYNTDYYEDSVLKDITDNSIGRSVASSPDQQKIVDTNEKNDQPLDITTPLSREDYSISTLTSHLTYFRDGQTTVSTRFITSTVFNPFFGAQDSAVNLASGEKRSSLISTYVTTYTYYTTLFADGITRVSTNLQVSTKTIGASDISLDAPLIPTKSVPATETSENSDFGDSNYDYYDFTSDSLIESYTESLSESTSESSTDSFGQDVTEKPNFSLDSSLNHEKEVNAVFFPRTYYTTFTYFTTYYKSETSTIVSSLETITNVVSDARDHDHHKSLTPVVPTYPVTYYTTYTYWTTFYKGNETISTSTEKTLSNIVTPSAKTTPIAVLMPLSTVQPSLNASSSEPSAPAATTFYTTYTYYTSTYVGDSVIVNSRLETATRVVSATPSLEAVHATTAQKSTGLLSTIRGSTVIDATTTIFSTNIIGTIIDGLYAQIRSSTSQVIQPSTPFFLFPATTKESSESTPFFIYPATAEPGSSDLTPNTQIEDESSIKPLLLVTPTLDSSLSDSSTDLFDLTTATEALPEEVTTEQPEDESLPHAPSRSKSPVSIFPSKSHIRPFSSRSRRPDIIDFLRRSSSKNRSSATITRDGITPTVTATPASGSEDAGSSSSNKSFRFGNLGSSHTTSPRFRFNPSSESSRPGSTSGFGLASSSTKILAGLSSSGGFRLKSASPSIFPGSRKNIAPSSVLPQVIATEAPESELVEDKEPQNFNNPEASFRPFSFRQRTSSNGAGTRSSVPFALLNRRPSLPATSRAPSAISQFTEAVNKKREDISVTERQPQTTSVAPPKLKNDRINRLSAEERRQNRFRQSRPDLSKLFRRRNPLNKDLNNEASALEPVFVEADGRILSSEEVEAILAAEVYPEEPLERKKRQVSFEFGARTTSRGTTRFNRQNADTTPDATRVPSRGSRQARRQVDATPARNNANSQFTLSNSRRGSTNPSETNDDTASQRTSSRSSLPFRQHSSGTRSGVPLGTIKGRGFRRPSTDNNIRTSSRFTPTRPASSPIRRPRPSSTTRNANNNRRPSSTRNNQQSNPIANFRNRPSPDIPTEPPVIFPSHDGGFLIQDDLTVTREVPVKATIPLVENSKTIQKEVITASYQTEIIQPDQITQTEIDGQIKLLLSTVDGGSEITQYIIEPKETTFVTSVKTFIGGRRTSIEHTLPTTAYNLVTVTKSKGGDLQQLLQLLLGQQQQQNPLLAALGLGQQVSSTVVHTKSYVTTVTNLLSTVIPVIFRGKTIETTVVDSDVKVVTATELSTETILTHASISPFNNAGALNQLLPLLLQGQLQQQSPQIRPTREPSVDMKTVDPQLLGQMLKQHQQQHSKQDVPQELPESRKVPQKPNPTPPAIETSVVTLYVSGRRPGDFSTLLSTVTLSDDSTRIKRGSLHTKNVQATVLPHYIKTDKGLFQLPETYDEDDMDWYIMSAMNEIDTNEISKVTPSLDSVMGVKVQYYDKRVPVYQNGTHSFNTQPFLWVGPAEFAPLKRNRRSAQRGNGNEFTRTSVKPLSARKIQDGTPQQIISNERERSVVGHFNVPGQSLQNRLISEQIQQLQPPTTYYTTFTYYTTLVDEIGQEFVQSSEETITQIATNGNIRFDDFTRTGGGAPLITEVPVQIHEKFTLEDAIIPGKPRPVPDPVFPEPPPPFGPVIRHFDDAQPFHPVPQPFVPKEFREKPDDLLTGRKVPQHTSQLSPQLIIQPNREDSGLLAREEEQLALSQKPRRVVLTRKRPIQVPRESQHSGDINNKATKQLQTGNAQDTNVNPEPQNIERDRVQDILRDKSLQQSGDIQKLGSSPTKDKNAEDGAGDDSVSGANQHIRIPFDDRIPVKQTTSDKTPTGATLNSGGRRRVVVTRRLPQPTVVASRLQPLVATVNTYFTVYSYLYTHYKNATLFSVSTREVTVSNQIEPTVVSVLPKFQTGTPVQGFYTIEMGGTTATLGERVIDSLTTQIFLASATLVELSPEAIRQNVENQKQHVEERPKTVGRPSPRRPTPPPSLLQSSQAEADQVASTDTPFLTTSSFRATQSRGQFGQPIQSRELSSSIPDTTTESFRGGIRNRGRGTVRFEDSRKRTRFTVTRRRPVETATREPNLAVDSLSNRVPLESLPSRTPVRTRGHITHTDVTTDRTTSDQDKTESLRAEEKPGLTRPRDRPVFDIPIDAFRRREKPAMPSPPFSQQRFQSNHKESQSHSLDDEVTELPTEEEVTEQVPTESPSSEASLPTPTPTRPTRPPRTSIRRDDIPIIRRPGSDRPGRPFLEQEDSSIPSHLNLRFTPAPEETTQPTGKLSDSLNDTISSGADNYYEDEYYEDYYYYEDYADTLPIDGTSEDTAVPKDIAGILGTLPTPFKSGPRLVRPTTLSITSSSFDIIEALKRERTFTQIVTPSRLKDPGSHRRTRTESESFTEAPLPSNVVYSTYATTTLLPILGGKQSITLTILTSTLVTLAEEQVHLITASPQLFNPALVTSSLSVPSLLLPSQAATATTFTLPDGEVVTSAIEQSQASSAIGSFSGFGIGEGKNLEPQVLSLKKFISQLILTQPNMNNRIYLWSNINTA</sequence>
<feature type="region of interest" description="Disordered" evidence="1">
    <location>
        <begin position="2409"/>
        <end position="2474"/>
    </location>
</feature>
<feature type="compositionally biased region" description="Polar residues" evidence="1">
    <location>
        <begin position="2636"/>
        <end position="2678"/>
    </location>
</feature>
<dbReference type="EMBL" id="JAXCGZ010019090">
    <property type="protein sequence ID" value="KAK7066642.1"/>
    <property type="molecule type" value="Genomic_DNA"/>
</dbReference>
<gene>
    <name evidence="3" type="ORF">SK128_012254</name>
</gene>